<comment type="caution">
    <text evidence="2">The sequence shown here is derived from an EMBL/GenBank/DDBJ whole genome shotgun (WGS) entry which is preliminary data.</text>
</comment>
<reference evidence="2 3" key="1">
    <citation type="journal article" date="2018" name="Evol. Lett.">
        <title>Horizontal gene cluster transfer increased hallucinogenic mushroom diversity.</title>
        <authorList>
            <person name="Reynolds H.T."/>
            <person name="Vijayakumar V."/>
            <person name="Gluck-Thaler E."/>
            <person name="Korotkin H.B."/>
            <person name="Matheny P.B."/>
            <person name="Slot J.C."/>
        </authorList>
    </citation>
    <scope>NUCLEOTIDE SEQUENCE [LARGE SCALE GENOMIC DNA]</scope>
    <source>
        <strain evidence="2 3">2631</strain>
    </source>
</reference>
<protein>
    <submittedName>
        <fullName evidence="2">Uncharacterized protein</fullName>
    </submittedName>
</protein>
<organism evidence="2 3">
    <name type="scientific">Psilocybe cyanescens</name>
    <dbReference type="NCBI Taxonomy" id="93625"/>
    <lineage>
        <taxon>Eukaryota</taxon>
        <taxon>Fungi</taxon>
        <taxon>Dikarya</taxon>
        <taxon>Basidiomycota</taxon>
        <taxon>Agaricomycotina</taxon>
        <taxon>Agaricomycetes</taxon>
        <taxon>Agaricomycetidae</taxon>
        <taxon>Agaricales</taxon>
        <taxon>Agaricineae</taxon>
        <taxon>Strophariaceae</taxon>
        <taxon>Psilocybe</taxon>
    </lineage>
</organism>
<keyword evidence="3" id="KW-1185">Reference proteome</keyword>
<evidence type="ECO:0000313" key="3">
    <source>
        <dbReference type="Proteomes" id="UP000283269"/>
    </source>
</evidence>
<dbReference type="EMBL" id="NHYD01002192">
    <property type="protein sequence ID" value="PPQ87867.1"/>
    <property type="molecule type" value="Genomic_DNA"/>
</dbReference>
<sequence>MTADTLSIVLASTADLSRNSANAYGYRRVRHDNFVHAQRCDPENERRFSLKMLNTLFEEAAALPGLLIKTELRWHLLKYCGDPSPGLLDSSSSTRSVHRRLTARN</sequence>
<feature type="compositionally biased region" description="Low complexity" evidence="1">
    <location>
        <begin position="83"/>
        <end position="93"/>
    </location>
</feature>
<evidence type="ECO:0000256" key="1">
    <source>
        <dbReference type="SAM" id="MobiDB-lite"/>
    </source>
</evidence>
<feature type="region of interest" description="Disordered" evidence="1">
    <location>
        <begin position="83"/>
        <end position="105"/>
    </location>
</feature>
<feature type="compositionally biased region" description="Basic residues" evidence="1">
    <location>
        <begin position="96"/>
        <end position="105"/>
    </location>
</feature>
<accession>A0A409XB28</accession>
<evidence type="ECO:0000313" key="2">
    <source>
        <dbReference type="EMBL" id="PPQ87867.1"/>
    </source>
</evidence>
<dbReference type="InParanoid" id="A0A409XB28"/>
<name>A0A409XB28_PSICY</name>
<gene>
    <name evidence="2" type="ORF">CVT25_000775</name>
</gene>
<dbReference type="Proteomes" id="UP000283269">
    <property type="component" value="Unassembled WGS sequence"/>
</dbReference>
<proteinExistence type="predicted"/>
<dbReference type="AlphaFoldDB" id="A0A409XB28"/>